<name>A0A1M5XVI4_9FIRM</name>
<organism evidence="1 2">
    <name type="scientific">Sporobacter termitidis DSM 10068</name>
    <dbReference type="NCBI Taxonomy" id="1123282"/>
    <lineage>
        <taxon>Bacteria</taxon>
        <taxon>Bacillati</taxon>
        <taxon>Bacillota</taxon>
        <taxon>Clostridia</taxon>
        <taxon>Eubacteriales</taxon>
        <taxon>Oscillospiraceae</taxon>
        <taxon>Sporobacter</taxon>
    </lineage>
</organism>
<evidence type="ECO:0000313" key="2">
    <source>
        <dbReference type="Proteomes" id="UP000183995"/>
    </source>
</evidence>
<dbReference type="EMBL" id="FQXV01000006">
    <property type="protein sequence ID" value="SHI03831.1"/>
    <property type="molecule type" value="Genomic_DNA"/>
</dbReference>
<keyword evidence="2" id="KW-1185">Reference proteome</keyword>
<dbReference type="STRING" id="1123282.SAMN02745823_02077"/>
<reference evidence="1 2" key="1">
    <citation type="submission" date="2016-11" db="EMBL/GenBank/DDBJ databases">
        <authorList>
            <person name="Jaros S."/>
            <person name="Januszkiewicz K."/>
            <person name="Wedrychowicz H."/>
        </authorList>
    </citation>
    <scope>NUCLEOTIDE SEQUENCE [LARGE SCALE GENOMIC DNA]</scope>
    <source>
        <strain evidence="1 2">DSM 10068</strain>
    </source>
</reference>
<gene>
    <name evidence="1" type="ORF">SAMN02745823_02077</name>
</gene>
<sequence length="133" mass="14779">MTASDLRDTVDNMLAEGYCLWNESRIQLPPVSERYIAADALVLVYGGPNIAELAAACQCFLYFRRLHGLVLDYPAWATLLGDYFFSQFSKNLIPLDSVSLTDAFSAYLKTDIQLSGGVDDYIAFIRRLPAVLG</sequence>
<evidence type="ECO:0000313" key="1">
    <source>
        <dbReference type="EMBL" id="SHI03831.1"/>
    </source>
</evidence>
<dbReference type="RefSeq" id="WP_073078531.1">
    <property type="nucleotide sequence ID" value="NZ_FQXV01000006.1"/>
</dbReference>
<accession>A0A1M5XVI4</accession>
<dbReference type="Proteomes" id="UP000183995">
    <property type="component" value="Unassembled WGS sequence"/>
</dbReference>
<dbReference type="OrthoDB" id="2085875at2"/>
<dbReference type="AlphaFoldDB" id="A0A1M5XVI4"/>
<proteinExistence type="predicted"/>
<protein>
    <submittedName>
        <fullName evidence="1">Uncharacterized protein</fullName>
    </submittedName>
</protein>